<evidence type="ECO:0000313" key="3">
    <source>
        <dbReference type="Proteomes" id="UP000038009"/>
    </source>
</evidence>
<evidence type="ECO:0000313" key="2">
    <source>
        <dbReference type="EMBL" id="KPI84470.1"/>
    </source>
</evidence>
<sequence>MPPKMALSRLAQSLSRPRRCHPPLRTMPFAALFVQMAAFTPSVSRTGTAPASRSPARPLEAHPRLRVRAKAPAGPPSGAAHKSATRHNERRHSPKPSRGPPSRNEPRAAEGGEFEGDGHERAPDHAREGHFKSVVPIESAAASPETSFEMPRSGAAAAALLGAATMLEALSLPPSAASFSLPATRHGASLTGVDAAQEASTAAQATFMKLRTAALPLLFDFAEQQTSDVSTEGLCSPAGRLCGPPVRPSEAQEALQCLADHLSFVKQATRRDGRRHVSALPPPVVAALWDRVMPFLHSQAFPRGSRGDDQHPPGGVADGGASGSVQLREAEHADGGHEARRIANAAACDASTSESGEAQSLALVSSSPQAPTMKLSYLAARRALALHTRSIASLMPPDVVVMVLTRLYQCGALSDDILGPVVSDMMEKQKQARRLTATTTSVGGAIMILQRRVLRLDDLSKDGNAAPSAPATFEGASAISMARLLGKASIPGHHQLHRLLHFALLPEVTRVLRATATAVAALRGGEASGKQDPSHAEAGAAHNDANADAAVALPGVDALLDLTSAFRQYAVSGEAVQHLTTLWELHFELVTQVSWNDCAAVLRALSTLPIASSRSQRRQARQLPRTTGGRQDKLLLRMAEDDYFPLIECVCAWVRRLSTATVASFGSSPQALDAATPATAAAASSASGMLMAAAVPPAQLLGLLRMLLRVNSPHWADTYEALATAVLVQLAPQHPSPAAGAPSPLTARLPLADTQRTLRALLHRNSLIPDHPLHRVLLRRVLYAPEALTDVSAATIALLGLEVMIPANEGSVRVSPADTLPDTQTASLVEALPLEDLTITPHDRVRALQLLRRYGRSMSPTAFIAGLCVAPIHQLPLATQSALVNHLSSVATAVSPAHLVKGMVAVMSQLSPTAIDDVSVKQWYSRFTAVDVVRRVDGAGCALLLDMLSANPRFALNCALAKQAITRQIGVALLRSGDVDGAATGDALGLNGVASASLTLEQLTLVVSALRRANVFHPLFFSRVCRLMLSQVEAAPLGELLTPFSTTAEEFMQRHQREGQASVFKDVWELLRGRVLDQVATLSVEETCTALNAFAALDVCDDALFGVVVHHLWACVQRDALEVEANPQAHPSTVGSAVASASELSEGGEYQTQEVKLMSQAGSTDPSNDPHDEAQEAMVRRVAQLGQHITRALTPSAVAVVVTTLCAREDAMAHTMLPWMLLALRDCHTELYPIDAVHVLPPLLKRYTAASMQASDSPTHFAASSSAPLADAGALSLLHAALDAVRSTFLSMYAVVPEPAALSATSVPTGTKAATAAATAVRNRREQSALTHEEVQRISMQRAEWTPAVKLSVQVVPRPWFATILITLCSADLVDVEVSLACVERACTRRVCGTLLPVDQLVTLCLSMCWLLRASDAAMGRPQHAEMPWVTGEMSEAAAASADETAAVDVTSGDSAMPRTAMAIVLSSLWYRSDELSTAQINALLRCLRATYGADRVDDDFVQRLELQKARIQKRRSAAAAATTMAREAAEGIADRPTTASEDNAAATAPPPETQQMLPDDLFSMM</sequence>
<evidence type="ECO:0000256" key="1">
    <source>
        <dbReference type="SAM" id="MobiDB-lite"/>
    </source>
</evidence>
<dbReference type="Proteomes" id="UP000038009">
    <property type="component" value="Unassembled WGS sequence"/>
</dbReference>
<feature type="region of interest" description="Disordered" evidence="1">
    <location>
        <begin position="42"/>
        <end position="130"/>
    </location>
</feature>
<comment type="caution">
    <text evidence="2">The sequence shown here is derived from an EMBL/GenBank/DDBJ whole genome shotgun (WGS) entry which is preliminary data.</text>
</comment>
<dbReference type="OMA" id="VFKDVWE"/>
<protein>
    <submittedName>
        <fullName evidence="2">Uncharacterized protein</fullName>
    </submittedName>
</protein>
<name>A0A0N1PCX3_LEPSE</name>
<dbReference type="VEuPathDB" id="TriTrypDB:Lsey_0256_0050"/>
<feature type="compositionally biased region" description="Basic and acidic residues" evidence="1">
    <location>
        <begin position="104"/>
        <end position="130"/>
    </location>
</feature>
<feature type="compositionally biased region" description="Basic residues" evidence="1">
    <location>
        <begin position="83"/>
        <end position="95"/>
    </location>
</feature>
<keyword evidence="3" id="KW-1185">Reference proteome</keyword>
<feature type="region of interest" description="Disordered" evidence="1">
    <location>
        <begin position="300"/>
        <end position="322"/>
    </location>
</feature>
<feature type="compositionally biased region" description="Low complexity" evidence="1">
    <location>
        <begin position="70"/>
        <end position="82"/>
    </location>
</feature>
<organism evidence="2 3">
    <name type="scientific">Leptomonas seymouri</name>
    <dbReference type="NCBI Taxonomy" id="5684"/>
    <lineage>
        <taxon>Eukaryota</taxon>
        <taxon>Discoba</taxon>
        <taxon>Euglenozoa</taxon>
        <taxon>Kinetoplastea</taxon>
        <taxon>Metakinetoplastina</taxon>
        <taxon>Trypanosomatida</taxon>
        <taxon>Trypanosomatidae</taxon>
        <taxon>Leishmaniinae</taxon>
        <taxon>Leptomonas</taxon>
    </lineage>
</organism>
<proteinExistence type="predicted"/>
<feature type="compositionally biased region" description="Polar residues" evidence="1">
    <location>
        <begin position="42"/>
        <end position="51"/>
    </location>
</feature>
<dbReference type="EMBL" id="LJSK01000256">
    <property type="protein sequence ID" value="KPI84470.1"/>
    <property type="molecule type" value="Genomic_DNA"/>
</dbReference>
<accession>A0A0N1PCX3</accession>
<dbReference type="OrthoDB" id="273712at2759"/>
<feature type="region of interest" description="Disordered" evidence="1">
    <location>
        <begin position="1523"/>
        <end position="1566"/>
    </location>
</feature>
<reference evidence="2 3" key="1">
    <citation type="journal article" date="2015" name="PLoS Pathog.">
        <title>Leptomonas seymouri: Adaptations to the Dixenous Life Cycle Analyzed by Genome Sequencing, Transcriptome Profiling and Co-infection with Leishmania donovani.</title>
        <authorList>
            <person name="Kraeva N."/>
            <person name="Butenko A."/>
            <person name="Hlavacova J."/>
            <person name="Kostygov A."/>
            <person name="Myskova J."/>
            <person name="Grybchuk D."/>
            <person name="Lestinova T."/>
            <person name="Votypka J."/>
            <person name="Volf P."/>
            <person name="Opperdoes F."/>
            <person name="Flegontov P."/>
            <person name="Lukes J."/>
            <person name="Yurchenko V."/>
        </authorList>
    </citation>
    <scope>NUCLEOTIDE SEQUENCE [LARGE SCALE GENOMIC DNA]</scope>
    <source>
        <strain evidence="2 3">ATCC 30220</strain>
    </source>
</reference>
<gene>
    <name evidence="2" type="ORF">ABL78_6476</name>
</gene>